<dbReference type="AlphaFoldDB" id="A0A4P9W316"/>
<feature type="region of interest" description="Disordered" evidence="1">
    <location>
        <begin position="494"/>
        <end position="537"/>
    </location>
</feature>
<dbReference type="Proteomes" id="UP000269721">
    <property type="component" value="Unassembled WGS sequence"/>
</dbReference>
<feature type="region of interest" description="Disordered" evidence="1">
    <location>
        <begin position="48"/>
        <end position="67"/>
    </location>
</feature>
<sequence>MAYPPPCHSPTIPELARFLTLPVCDPAACFDLSTRDLEKFGLHVEKAARRERRRAQTNRLPPPPRADPAAVVCGATHDGVETVDAVRVAMEGFDVPHTDVALKIIAASPMLNTAERFPRLLTAVFEPAKEPSAKLLVAAAGYRAAEVSLAAHCDMTLRLSESAELAKASAFDLALYTSADEAAGLLVRTRLSPRPAALASWLKTKIQVLRGAQPEPAARYLTSEVLSAINPKMWSRLCGSTNFLSDHGSLLHMFLTYKWVTLSPNTLEALVSSCAPPLLNAQDASGDTLLHLAYDHRLVHLILAHLESRPRSQTRMARPPFTLPCAPPLPPRPPPFFASSNPSRITLVQVAVRAASVAELGGGDLSALLSALWYADANARATDTYGRTVFHGLPEGGTGLDIFEAWVRDAGGGELVVDVLRGLGTRSGQELAAPVLQSESACFYAPAGKRARVPRILHVKYTSTTSSTPSPTTASIPASADFFCLDETAYSGSSPANTPPIVDASSANKPDPASFADNSSLFLPPPEGRDGGNHPMDLVHADVNVQTRSTDVANGHHDFQVPSHSAESGPSVAQSPFSLSELSLPSTSF</sequence>
<reference evidence="3" key="1">
    <citation type="journal article" date="2018" name="Nat. Microbiol.">
        <title>Leveraging single-cell genomics to expand the fungal tree of life.</title>
        <authorList>
            <person name="Ahrendt S.R."/>
            <person name="Quandt C.A."/>
            <person name="Ciobanu D."/>
            <person name="Clum A."/>
            <person name="Salamov A."/>
            <person name="Andreopoulos B."/>
            <person name="Cheng J.F."/>
            <person name="Woyke T."/>
            <person name="Pelin A."/>
            <person name="Henrissat B."/>
            <person name="Reynolds N.K."/>
            <person name="Benny G.L."/>
            <person name="Smith M.E."/>
            <person name="James T.Y."/>
            <person name="Grigoriev I.V."/>
        </authorList>
    </citation>
    <scope>NUCLEOTIDE SEQUENCE [LARGE SCALE GENOMIC DNA]</scope>
</reference>
<dbReference type="OrthoDB" id="9995210at2759"/>
<accession>A0A4P9W316</accession>
<feature type="region of interest" description="Disordered" evidence="1">
    <location>
        <begin position="550"/>
        <end position="589"/>
    </location>
</feature>
<protein>
    <recommendedName>
        <fullName evidence="4">Ankyrin repeat-containing domain protein</fullName>
    </recommendedName>
</protein>
<dbReference type="EMBL" id="KZ999294">
    <property type="protein sequence ID" value="RKO85218.1"/>
    <property type="molecule type" value="Genomic_DNA"/>
</dbReference>
<feature type="compositionally biased region" description="Polar residues" evidence="1">
    <location>
        <begin position="562"/>
        <end position="574"/>
    </location>
</feature>
<keyword evidence="3" id="KW-1185">Reference proteome</keyword>
<evidence type="ECO:0000313" key="2">
    <source>
        <dbReference type="EMBL" id="RKO85218.1"/>
    </source>
</evidence>
<evidence type="ECO:0000313" key="3">
    <source>
        <dbReference type="Proteomes" id="UP000269721"/>
    </source>
</evidence>
<proteinExistence type="predicted"/>
<name>A0A4P9W316_9FUNG</name>
<gene>
    <name evidence="2" type="ORF">BDK51DRAFT_50799</name>
</gene>
<evidence type="ECO:0008006" key="4">
    <source>
        <dbReference type="Google" id="ProtNLM"/>
    </source>
</evidence>
<feature type="compositionally biased region" description="Low complexity" evidence="1">
    <location>
        <begin position="575"/>
        <end position="589"/>
    </location>
</feature>
<organism evidence="2 3">
    <name type="scientific">Blyttiomyces helicus</name>
    <dbReference type="NCBI Taxonomy" id="388810"/>
    <lineage>
        <taxon>Eukaryota</taxon>
        <taxon>Fungi</taxon>
        <taxon>Fungi incertae sedis</taxon>
        <taxon>Chytridiomycota</taxon>
        <taxon>Chytridiomycota incertae sedis</taxon>
        <taxon>Chytridiomycetes</taxon>
        <taxon>Chytridiomycetes incertae sedis</taxon>
        <taxon>Blyttiomyces</taxon>
    </lineage>
</organism>
<feature type="compositionally biased region" description="Basic and acidic residues" evidence="1">
    <location>
        <begin position="527"/>
        <end position="537"/>
    </location>
</feature>
<evidence type="ECO:0000256" key="1">
    <source>
        <dbReference type="SAM" id="MobiDB-lite"/>
    </source>
</evidence>